<feature type="compositionally biased region" description="Polar residues" evidence="1">
    <location>
        <begin position="40"/>
        <end position="51"/>
    </location>
</feature>
<reference evidence="3" key="2">
    <citation type="submission" date="2021-04" db="EMBL/GenBank/DDBJ databases">
        <authorList>
            <person name="Gilroy R."/>
        </authorList>
    </citation>
    <scope>NUCLEOTIDE SEQUENCE</scope>
    <source>
        <strain evidence="3">CHK189-11263</strain>
    </source>
</reference>
<protein>
    <recommendedName>
        <fullName evidence="2">SGNH hydrolase-type esterase domain-containing protein</fullName>
    </recommendedName>
</protein>
<dbReference type="Gene3D" id="3.40.50.1110">
    <property type="entry name" value="SGNH hydrolase"/>
    <property type="match status" value="1"/>
</dbReference>
<evidence type="ECO:0000313" key="3">
    <source>
        <dbReference type="EMBL" id="HJB56910.1"/>
    </source>
</evidence>
<dbReference type="Pfam" id="PF13472">
    <property type="entry name" value="Lipase_GDSL_2"/>
    <property type="match status" value="1"/>
</dbReference>
<accession>A0A9D2S658</accession>
<feature type="compositionally biased region" description="Low complexity" evidence="1">
    <location>
        <begin position="78"/>
        <end position="100"/>
    </location>
</feature>
<dbReference type="AlphaFoldDB" id="A0A9D2S658"/>
<dbReference type="SUPFAM" id="SSF52266">
    <property type="entry name" value="SGNH hydrolase"/>
    <property type="match status" value="1"/>
</dbReference>
<feature type="region of interest" description="Disordered" evidence="1">
    <location>
        <begin position="39"/>
        <end position="100"/>
    </location>
</feature>
<feature type="domain" description="SGNH hydrolase-type esterase" evidence="2">
    <location>
        <begin position="119"/>
        <end position="294"/>
    </location>
</feature>
<organism evidence="3 4">
    <name type="scientific">Candidatus Flavonifractor intestinipullorum</name>
    <dbReference type="NCBI Taxonomy" id="2838587"/>
    <lineage>
        <taxon>Bacteria</taxon>
        <taxon>Bacillati</taxon>
        <taxon>Bacillota</taxon>
        <taxon>Clostridia</taxon>
        <taxon>Eubacteriales</taxon>
        <taxon>Oscillospiraceae</taxon>
        <taxon>Flavonifractor</taxon>
    </lineage>
</organism>
<evidence type="ECO:0000256" key="1">
    <source>
        <dbReference type="SAM" id="MobiDB-lite"/>
    </source>
</evidence>
<feature type="compositionally biased region" description="Low complexity" evidence="1">
    <location>
        <begin position="58"/>
        <end position="68"/>
    </location>
</feature>
<comment type="caution">
    <text evidence="3">The sequence shown here is derived from an EMBL/GenBank/DDBJ whole genome shotgun (WGS) entry which is preliminary data.</text>
</comment>
<evidence type="ECO:0000313" key="4">
    <source>
        <dbReference type="Proteomes" id="UP000824208"/>
    </source>
</evidence>
<proteinExistence type="predicted"/>
<dbReference type="InterPro" id="IPR036514">
    <property type="entry name" value="SGNH_hydro_sf"/>
</dbReference>
<name>A0A9D2S658_9FIRM</name>
<evidence type="ECO:0000259" key="2">
    <source>
        <dbReference type="Pfam" id="PF13472"/>
    </source>
</evidence>
<dbReference type="InterPro" id="IPR013830">
    <property type="entry name" value="SGNH_hydro"/>
</dbReference>
<dbReference type="EMBL" id="DWYC01000050">
    <property type="protein sequence ID" value="HJB56910.1"/>
    <property type="molecule type" value="Genomic_DNA"/>
</dbReference>
<dbReference type="Proteomes" id="UP000824208">
    <property type="component" value="Unassembled WGS sequence"/>
</dbReference>
<reference evidence="3" key="1">
    <citation type="journal article" date="2021" name="PeerJ">
        <title>Extensive microbial diversity within the chicken gut microbiome revealed by metagenomics and culture.</title>
        <authorList>
            <person name="Gilroy R."/>
            <person name="Ravi A."/>
            <person name="Getino M."/>
            <person name="Pursley I."/>
            <person name="Horton D.L."/>
            <person name="Alikhan N.F."/>
            <person name="Baker D."/>
            <person name="Gharbi K."/>
            <person name="Hall N."/>
            <person name="Watson M."/>
            <person name="Adriaenssens E.M."/>
            <person name="Foster-Nyarko E."/>
            <person name="Jarju S."/>
            <person name="Secka A."/>
            <person name="Antonio M."/>
            <person name="Oren A."/>
            <person name="Chaudhuri R.R."/>
            <person name="La Ragione R."/>
            <person name="Hildebrand F."/>
            <person name="Pallen M.J."/>
        </authorList>
    </citation>
    <scope>NUCLEOTIDE SEQUENCE</scope>
    <source>
        <strain evidence="3">CHK189-11263</strain>
    </source>
</reference>
<gene>
    <name evidence="3" type="ORF">H9714_05085</name>
</gene>
<sequence>MKRNSYPRRRGVSLPVLLAGVVVCAALLLAPTLIGAGGNQAVSATPSQSAATEPVMATPPAGAVSAAPTAPPAEEETGQPTESPAPSAAPTESADAYDYSQSAAESPAVDMSYFSDALFIGDSRTEGLQLYSGIQGATFYCYKGISIFDVMKDDPKKLIDINGTSYSIVDALEVQSGQFSKVYLSLGINELGYYDDQGFHDKFAALIDRVRETQPGAVIYLQTLVPVNPELCAENWPSYVNNDKVAVYNEIFKQLAEEKEVVLLDVGAALSTADGILAKENTVDGVHFTRAWYQEWLAYLQTHTVEF</sequence>